<keyword evidence="2" id="KW-1185">Reference proteome</keyword>
<organism evidence="1 2">
    <name type="scientific">Ancylostoma ceylanicum</name>
    <dbReference type="NCBI Taxonomy" id="53326"/>
    <lineage>
        <taxon>Eukaryota</taxon>
        <taxon>Metazoa</taxon>
        <taxon>Ecdysozoa</taxon>
        <taxon>Nematoda</taxon>
        <taxon>Chromadorea</taxon>
        <taxon>Rhabditida</taxon>
        <taxon>Rhabditina</taxon>
        <taxon>Rhabditomorpha</taxon>
        <taxon>Strongyloidea</taxon>
        <taxon>Ancylostomatidae</taxon>
        <taxon>Ancylostomatinae</taxon>
        <taxon>Ancylostoma</taxon>
    </lineage>
</organism>
<evidence type="ECO:0000313" key="2">
    <source>
        <dbReference type="Proteomes" id="UP000024635"/>
    </source>
</evidence>
<gene>
    <name evidence="1" type="primary">Acey_s0208.g2076</name>
    <name evidence="1" type="ORF">Y032_0208g2076</name>
</gene>
<dbReference type="EMBL" id="JARK01001544">
    <property type="protein sequence ID" value="EYB91255.1"/>
    <property type="molecule type" value="Genomic_DNA"/>
</dbReference>
<dbReference type="Proteomes" id="UP000024635">
    <property type="component" value="Unassembled WGS sequence"/>
</dbReference>
<proteinExistence type="predicted"/>
<protein>
    <submittedName>
        <fullName evidence="1">Uncharacterized protein</fullName>
    </submittedName>
</protein>
<name>A0A016SKU3_9BILA</name>
<reference evidence="2" key="1">
    <citation type="journal article" date="2015" name="Nat. Genet.">
        <title>The genome and transcriptome of the zoonotic hookworm Ancylostoma ceylanicum identify infection-specific gene families.</title>
        <authorList>
            <person name="Schwarz E.M."/>
            <person name="Hu Y."/>
            <person name="Antoshechkin I."/>
            <person name="Miller M.M."/>
            <person name="Sternberg P.W."/>
            <person name="Aroian R.V."/>
        </authorList>
    </citation>
    <scope>NUCLEOTIDE SEQUENCE</scope>
    <source>
        <strain evidence="2">HY135</strain>
    </source>
</reference>
<accession>A0A016SKU3</accession>
<dbReference type="AlphaFoldDB" id="A0A016SKU3"/>
<sequence>MNVASRPRTVFKKELEIRYKKCRPICFLSSTNTVSERTVSKILSRRPTDLNLMNEIQYRFQYQRSIVIRSISSVPHIATDRKDFVSVCCSDFLEVFDPKPSSLLSKKIQRFEIRGSLYELSKVFLSNGSQQLFINKAYLDEQRINENFPPACWKICVRCVQKFWGSYT</sequence>
<comment type="caution">
    <text evidence="1">The sequence shown here is derived from an EMBL/GenBank/DDBJ whole genome shotgun (WGS) entry which is preliminary data.</text>
</comment>
<evidence type="ECO:0000313" key="1">
    <source>
        <dbReference type="EMBL" id="EYB91255.1"/>
    </source>
</evidence>